<dbReference type="InterPro" id="IPR023365">
    <property type="entry name" value="Sortase_dom-sf"/>
</dbReference>
<keyword evidence="3" id="KW-0812">Transmembrane</keyword>
<evidence type="ECO:0000256" key="2">
    <source>
        <dbReference type="PIRSR" id="PIRSR605754-1"/>
    </source>
</evidence>
<dbReference type="AlphaFoldDB" id="A0A9D0Z4S3"/>
<accession>A0A9D0Z4S3</accession>
<protein>
    <submittedName>
        <fullName evidence="4">Class C sortase</fullName>
    </submittedName>
</protein>
<gene>
    <name evidence="4" type="ORF">IAB74_04820</name>
</gene>
<name>A0A9D0Z4S3_9FIRM</name>
<dbReference type="NCBIfam" id="TIGR01076">
    <property type="entry name" value="sortase_fam"/>
    <property type="match status" value="1"/>
</dbReference>
<evidence type="ECO:0000256" key="3">
    <source>
        <dbReference type="SAM" id="Phobius"/>
    </source>
</evidence>
<reference evidence="4" key="2">
    <citation type="journal article" date="2021" name="PeerJ">
        <title>Extensive microbial diversity within the chicken gut microbiome revealed by metagenomics and culture.</title>
        <authorList>
            <person name="Gilroy R."/>
            <person name="Ravi A."/>
            <person name="Getino M."/>
            <person name="Pursley I."/>
            <person name="Horton D.L."/>
            <person name="Alikhan N.F."/>
            <person name="Baker D."/>
            <person name="Gharbi K."/>
            <person name="Hall N."/>
            <person name="Watson M."/>
            <person name="Adriaenssens E.M."/>
            <person name="Foster-Nyarko E."/>
            <person name="Jarju S."/>
            <person name="Secka A."/>
            <person name="Antonio M."/>
            <person name="Oren A."/>
            <person name="Chaudhuri R.R."/>
            <person name="La Ragione R."/>
            <person name="Hildebrand F."/>
            <person name="Pallen M.J."/>
        </authorList>
    </citation>
    <scope>NUCLEOTIDE SEQUENCE</scope>
    <source>
        <strain evidence="4">13361</strain>
    </source>
</reference>
<dbReference type="EMBL" id="DVFK01000067">
    <property type="protein sequence ID" value="HIQ67813.1"/>
    <property type="molecule type" value="Genomic_DNA"/>
</dbReference>
<dbReference type="CDD" id="cd05827">
    <property type="entry name" value="Sortase_C"/>
    <property type="match status" value="1"/>
</dbReference>
<dbReference type="NCBIfam" id="NF033745">
    <property type="entry name" value="class_C_sortase"/>
    <property type="match status" value="1"/>
</dbReference>
<sequence>MKKKLALGAAVVTFFLALLITLYPLISTAYNRQHQSQIHLQHQEQVDAADDEALEAAWELAEAYNAALVPGVQDLERFTPEQLKAAAKGYKDLLDIAGDGILCYVTIPKLKTCLPVYHGTSDAVLELGLGHLLGTSLPIGGGSTHSVLTGHSGLASQRLLSDLDQLEPGDVFYIEVLDKTLAYEVDQMKTVLPYETEDLQIIPGQDYCTLVTCTPFGVNTHRLLVRGTRIPCEEAEEIAAETVPEEHPVSTWEQEYWKGLSIGLGAVALMGLTALGFWTYRRCRRESS</sequence>
<comment type="caution">
    <text evidence="4">The sequence shown here is derived from an EMBL/GenBank/DDBJ whole genome shotgun (WGS) entry which is preliminary data.</text>
</comment>
<dbReference type="InterPro" id="IPR005754">
    <property type="entry name" value="Sortase"/>
</dbReference>
<keyword evidence="1" id="KW-0378">Hydrolase</keyword>
<dbReference type="SUPFAM" id="SSF63817">
    <property type="entry name" value="Sortase"/>
    <property type="match status" value="1"/>
</dbReference>
<proteinExistence type="predicted"/>
<feature type="active site" description="Acyl-thioester intermediate" evidence="2">
    <location>
        <position position="213"/>
    </location>
</feature>
<organism evidence="4 5">
    <name type="scientific">Candidatus Faecousia excrementigallinarum</name>
    <dbReference type="NCBI Taxonomy" id="2840806"/>
    <lineage>
        <taxon>Bacteria</taxon>
        <taxon>Bacillati</taxon>
        <taxon>Bacillota</taxon>
        <taxon>Clostridia</taxon>
        <taxon>Eubacteriales</taxon>
        <taxon>Oscillospiraceae</taxon>
        <taxon>Faecousia</taxon>
    </lineage>
</organism>
<reference evidence="4" key="1">
    <citation type="submission" date="2020-10" db="EMBL/GenBank/DDBJ databases">
        <authorList>
            <person name="Gilroy R."/>
        </authorList>
    </citation>
    <scope>NUCLEOTIDE SEQUENCE</scope>
    <source>
        <strain evidence="4">13361</strain>
    </source>
</reference>
<evidence type="ECO:0000313" key="4">
    <source>
        <dbReference type="EMBL" id="HIQ67813.1"/>
    </source>
</evidence>
<dbReference type="Pfam" id="PF04203">
    <property type="entry name" value="Sortase"/>
    <property type="match status" value="1"/>
</dbReference>
<evidence type="ECO:0000313" key="5">
    <source>
        <dbReference type="Proteomes" id="UP000886796"/>
    </source>
</evidence>
<feature type="transmembrane region" description="Helical" evidence="3">
    <location>
        <begin position="256"/>
        <end position="280"/>
    </location>
</feature>
<keyword evidence="3" id="KW-0472">Membrane</keyword>
<feature type="active site" description="Proton donor/acceptor" evidence="2">
    <location>
        <position position="151"/>
    </location>
</feature>
<dbReference type="Gene3D" id="2.40.260.10">
    <property type="entry name" value="Sortase"/>
    <property type="match status" value="1"/>
</dbReference>
<dbReference type="InterPro" id="IPR042002">
    <property type="entry name" value="Sortase_C"/>
</dbReference>
<dbReference type="GO" id="GO:0016787">
    <property type="term" value="F:hydrolase activity"/>
    <property type="evidence" value="ECO:0007669"/>
    <property type="project" value="UniProtKB-KW"/>
</dbReference>
<evidence type="ECO:0000256" key="1">
    <source>
        <dbReference type="ARBA" id="ARBA00022801"/>
    </source>
</evidence>
<keyword evidence="3" id="KW-1133">Transmembrane helix</keyword>
<dbReference type="Proteomes" id="UP000886796">
    <property type="component" value="Unassembled WGS sequence"/>
</dbReference>